<reference evidence="6 7" key="2">
    <citation type="journal article" date="2013" name="PLoS ONE">
        <title>INDIGO - INtegrated Data Warehouse of MIcrobial GenOmes with Examples from the Red Sea Extremophiles.</title>
        <authorList>
            <person name="Alam I."/>
            <person name="Antunes A."/>
            <person name="Kamau A.A."/>
            <person name="Ba Alawi W."/>
            <person name="Kalkatawi M."/>
            <person name="Stingl U."/>
            <person name="Bajic V.B."/>
        </authorList>
    </citation>
    <scope>NUCLEOTIDE SEQUENCE [LARGE SCALE GENOMIC DNA]</scope>
    <source>
        <strain evidence="6 7">E1L3A</strain>
    </source>
</reference>
<dbReference type="AlphaFoldDB" id="U2G157"/>
<dbReference type="PRINTS" id="PR00039">
    <property type="entry name" value="HTHLYSR"/>
</dbReference>
<dbReference type="InterPro" id="IPR005119">
    <property type="entry name" value="LysR_subst-bd"/>
</dbReference>
<dbReference type="PROSITE" id="PS50931">
    <property type="entry name" value="HTH_LYSR"/>
    <property type="match status" value="1"/>
</dbReference>
<dbReference type="GO" id="GO:0003677">
    <property type="term" value="F:DNA binding"/>
    <property type="evidence" value="ECO:0007669"/>
    <property type="project" value="UniProtKB-KW"/>
</dbReference>
<evidence type="ECO:0000256" key="4">
    <source>
        <dbReference type="ARBA" id="ARBA00023163"/>
    </source>
</evidence>
<dbReference type="RefSeq" id="WP_006913845.1">
    <property type="nucleotide sequence ID" value="NZ_AFNV02000005.1"/>
</dbReference>
<dbReference type="PANTHER" id="PTHR30346:SF0">
    <property type="entry name" value="HCA OPERON TRANSCRIPTIONAL ACTIVATOR HCAR"/>
    <property type="match status" value="1"/>
</dbReference>
<protein>
    <submittedName>
        <fullName evidence="6">Transcriptional regulator protein</fullName>
    </submittedName>
</protein>
<accession>U2G157</accession>
<reference evidence="6 7" key="1">
    <citation type="journal article" date="2011" name="J. Bacteriol.">
        <title>Genome sequence of Salinisphaera shabanensis, a gammaproteobacterium from the harsh, variable environment of the brine-seawater interface of the Shaban Deep in the Red Sea.</title>
        <authorList>
            <person name="Antunes A."/>
            <person name="Alam I."/>
            <person name="Bajic V.B."/>
            <person name="Stingl U."/>
        </authorList>
    </citation>
    <scope>NUCLEOTIDE SEQUENCE [LARGE SCALE GENOMIC DNA]</scope>
    <source>
        <strain evidence="6 7">E1L3A</strain>
    </source>
</reference>
<dbReference type="InterPro" id="IPR036390">
    <property type="entry name" value="WH_DNA-bd_sf"/>
</dbReference>
<keyword evidence="3" id="KW-0238">DNA-binding</keyword>
<dbReference type="PANTHER" id="PTHR30346">
    <property type="entry name" value="TRANSCRIPTIONAL DUAL REGULATOR HCAR-RELATED"/>
    <property type="match status" value="1"/>
</dbReference>
<dbReference type="Proteomes" id="UP000006242">
    <property type="component" value="Unassembled WGS sequence"/>
</dbReference>
<dbReference type="Pfam" id="PF03466">
    <property type="entry name" value="LysR_substrate"/>
    <property type="match status" value="1"/>
</dbReference>
<dbReference type="InterPro" id="IPR036388">
    <property type="entry name" value="WH-like_DNA-bd_sf"/>
</dbReference>
<evidence type="ECO:0000256" key="3">
    <source>
        <dbReference type="ARBA" id="ARBA00023125"/>
    </source>
</evidence>
<keyword evidence="2" id="KW-0805">Transcription regulation</keyword>
<sequence length="304" mass="34584">MKLQQLRHFLAVVDSGSLSEAAQRCHISQPSMSASLHRLEEDVDKQLFIRHARGLTPTDSGRRLQQYATRILQTVEEARLNLDNEPANLTGRLRVGVTETISAYLLPRLLRWQQTMLPELSVTYIEDDIAGMQRRVKNGELDLGVMVTDNIAADPALRCDVLFSSPRRLWLSPGHPLLQQDKISLVDVAAYPFVLLEMDEHISTWSRYWQASPVRPEVVFQSHSIEAVRSMVGRNVGITILSDMVFRPWTLDGEHLSRRTLDAEVPGMDIGVLRVDASDSTEIQAFVDMLYHHLRRDALLEQQR</sequence>
<comment type="similarity">
    <text evidence="1">Belongs to the LysR transcriptional regulatory family.</text>
</comment>
<dbReference type="EMBL" id="AFNV02000005">
    <property type="protein sequence ID" value="ERJ19983.1"/>
    <property type="molecule type" value="Genomic_DNA"/>
</dbReference>
<dbReference type="FunFam" id="1.10.10.10:FF:000001">
    <property type="entry name" value="LysR family transcriptional regulator"/>
    <property type="match status" value="1"/>
</dbReference>
<proteinExistence type="inferred from homology"/>
<dbReference type="InterPro" id="IPR000847">
    <property type="entry name" value="LysR_HTH_N"/>
</dbReference>
<evidence type="ECO:0000313" key="7">
    <source>
        <dbReference type="Proteomes" id="UP000006242"/>
    </source>
</evidence>
<dbReference type="Pfam" id="PF00126">
    <property type="entry name" value="HTH_1"/>
    <property type="match status" value="1"/>
</dbReference>
<organism evidence="6 7">
    <name type="scientific">Salinisphaera shabanensis E1L3A</name>
    <dbReference type="NCBI Taxonomy" id="1033802"/>
    <lineage>
        <taxon>Bacteria</taxon>
        <taxon>Pseudomonadati</taxon>
        <taxon>Pseudomonadota</taxon>
        <taxon>Gammaproteobacteria</taxon>
        <taxon>Salinisphaerales</taxon>
        <taxon>Salinisphaeraceae</taxon>
        <taxon>Salinisphaera</taxon>
    </lineage>
</organism>
<dbReference type="Gene3D" id="3.40.190.10">
    <property type="entry name" value="Periplasmic binding protein-like II"/>
    <property type="match status" value="2"/>
</dbReference>
<dbReference type="GO" id="GO:0003700">
    <property type="term" value="F:DNA-binding transcription factor activity"/>
    <property type="evidence" value="ECO:0007669"/>
    <property type="project" value="InterPro"/>
</dbReference>
<feature type="domain" description="HTH lysR-type" evidence="5">
    <location>
        <begin position="1"/>
        <end position="58"/>
    </location>
</feature>
<gene>
    <name evidence="6" type="ORF">SSPSH_000847</name>
</gene>
<dbReference type="GO" id="GO:0032993">
    <property type="term" value="C:protein-DNA complex"/>
    <property type="evidence" value="ECO:0007669"/>
    <property type="project" value="TreeGrafter"/>
</dbReference>
<keyword evidence="7" id="KW-1185">Reference proteome</keyword>
<dbReference type="OrthoDB" id="8850588at2"/>
<dbReference type="SUPFAM" id="SSF53850">
    <property type="entry name" value="Periplasmic binding protein-like II"/>
    <property type="match status" value="1"/>
</dbReference>
<name>U2G157_9GAMM</name>
<comment type="caution">
    <text evidence="6">The sequence shown here is derived from an EMBL/GenBank/DDBJ whole genome shotgun (WGS) entry which is preliminary data.</text>
</comment>
<dbReference type="eggNOG" id="COG0583">
    <property type="taxonomic scope" value="Bacteria"/>
</dbReference>
<keyword evidence="4" id="KW-0804">Transcription</keyword>
<evidence type="ECO:0000256" key="2">
    <source>
        <dbReference type="ARBA" id="ARBA00023015"/>
    </source>
</evidence>
<dbReference type="SUPFAM" id="SSF46785">
    <property type="entry name" value="Winged helix' DNA-binding domain"/>
    <property type="match status" value="1"/>
</dbReference>
<evidence type="ECO:0000259" key="5">
    <source>
        <dbReference type="PROSITE" id="PS50931"/>
    </source>
</evidence>
<dbReference type="STRING" id="1033802.SSPSH_000847"/>
<evidence type="ECO:0000256" key="1">
    <source>
        <dbReference type="ARBA" id="ARBA00009437"/>
    </source>
</evidence>
<dbReference type="Gene3D" id="1.10.10.10">
    <property type="entry name" value="Winged helix-like DNA-binding domain superfamily/Winged helix DNA-binding domain"/>
    <property type="match status" value="1"/>
</dbReference>
<evidence type="ECO:0000313" key="6">
    <source>
        <dbReference type="EMBL" id="ERJ19983.1"/>
    </source>
</evidence>